<keyword evidence="1" id="KW-0479">Metal-binding</keyword>
<keyword evidence="2" id="KW-0378">Hydrolase</keyword>
<dbReference type="InterPro" id="IPR032466">
    <property type="entry name" value="Metal_Hydrolase"/>
</dbReference>
<comment type="caution">
    <text evidence="4">The sequence shown here is derived from an EMBL/GenBank/DDBJ whole genome shotgun (WGS) entry which is preliminary data.</text>
</comment>
<dbReference type="RefSeq" id="WP_103220866.1">
    <property type="nucleotide sequence ID" value="NZ_PPCN01000001.1"/>
</dbReference>
<dbReference type="OrthoDB" id="9815027at2"/>
<dbReference type="PANTHER" id="PTHR32027">
    <property type="entry name" value="CYTOSINE DEAMINASE"/>
    <property type="match status" value="1"/>
</dbReference>
<dbReference type="SUPFAM" id="SSF51556">
    <property type="entry name" value="Metallo-dependent hydrolases"/>
    <property type="match status" value="1"/>
</dbReference>
<dbReference type="Proteomes" id="UP000236959">
    <property type="component" value="Unassembled WGS sequence"/>
</dbReference>
<dbReference type="CDD" id="cd01293">
    <property type="entry name" value="Bact_CD"/>
    <property type="match status" value="1"/>
</dbReference>
<dbReference type="Pfam" id="PF07969">
    <property type="entry name" value="Amidohydro_3"/>
    <property type="match status" value="1"/>
</dbReference>
<accession>A0A2S3V2Q6</accession>
<dbReference type="NCBIfam" id="NF005759">
    <property type="entry name" value="PRK07583.1"/>
    <property type="match status" value="1"/>
</dbReference>
<evidence type="ECO:0000259" key="3">
    <source>
        <dbReference type="Pfam" id="PF07969"/>
    </source>
</evidence>
<dbReference type="FunFam" id="3.20.20.140:FF:000019">
    <property type="entry name" value="Cytosine deaminase"/>
    <property type="match status" value="1"/>
</dbReference>
<keyword evidence="5" id="KW-1185">Reference proteome</keyword>
<proteinExistence type="predicted"/>
<dbReference type="Gene3D" id="3.20.20.140">
    <property type="entry name" value="Metal-dependent hydrolases"/>
    <property type="match status" value="1"/>
</dbReference>
<dbReference type="PANTHER" id="PTHR32027:SF0">
    <property type="entry name" value="CYTOSINE DEAMINASE"/>
    <property type="match status" value="1"/>
</dbReference>
<dbReference type="Gene3D" id="2.30.40.10">
    <property type="entry name" value="Urease, subunit C, domain 1"/>
    <property type="match status" value="1"/>
</dbReference>
<evidence type="ECO:0000256" key="1">
    <source>
        <dbReference type="ARBA" id="ARBA00022723"/>
    </source>
</evidence>
<feature type="domain" description="Amidohydrolase 3" evidence="3">
    <location>
        <begin position="212"/>
        <end position="418"/>
    </location>
</feature>
<gene>
    <name evidence="4" type="ORF">CLV41_101721</name>
</gene>
<dbReference type="GO" id="GO:0004131">
    <property type="term" value="F:cytosine deaminase activity"/>
    <property type="evidence" value="ECO:0007669"/>
    <property type="project" value="TreeGrafter"/>
</dbReference>
<dbReference type="EMBL" id="PPCN01000001">
    <property type="protein sequence ID" value="POF34267.1"/>
    <property type="molecule type" value="Genomic_DNA"/>
</dbReference>
<dbReference type="GO" id="GO:0046872">
    <property type="term" value="F:metal ion binding"/>
    <property type="evidence" value="ECO:0007669"/>
    <property type="project" value="UniProtKB-KW"/>
</dbReference>
<organism evidence="4 5">
    <name type="scientific">Roseibium marinum</name>
    <dbReference type="NCBI Taxonomy" id="281252"/>
    <lineage>
        <taxon>Bacteria</taxon>
        <taxon>Pseudomonadati</taxon>
        <taxon>Pseudomonadota</taxon>
        <taxon>Alphaproteobacteria</taxon>
        <taxon>Hyphomicrobiales</taxon>
        <taxon>Stappiaceae</taxon>
        <taxon>Roseibium</taxon>
    </lineage>
</organism>
<dbReference type="GO" id="GO:0035888">
    <property type="term" value="F:isoguanine deaminase activity"/>
    <property type="evidence" value="ECO:0007669"/>
    <property type="project" value="TreeGrafter"/>
</dbReference>
<dbReference type="InterPro" id="IPR011059">
    <property type="entry name" value="Metal-dep_hydrolase_composite"/>
</dbReference>
<dbReference type="AlphaFoldDB" id="A0A2S3V2Q6"/>
<reference evidence="4 5" key="1">
    <citation type="submission" date="2018-01" db="EMBL/GenBank/DDBJ databases">
        <title>Genomic Encyclopedia of Archaeal and Bacterial Type Strains, Phase II (KMG-II): from individual species to whole genera.</title>
        <authorList>
            <person name="Goeker M."/>
        </authorList>
    </citation>
    <scope>NUCLEOTIDE SEQUENCE [LARGE SCALE GENOMIC DNA]</scope>
    <source>
        <strain evidence="4 5">DSM 17023</strain>
    </source>
</reference>
<dbReference type="InterPro" id="IPR052349">
    <property type="entry name" value="Metallo-hydrolase_Enzymes"/>
</dbReference>
<dbReference type="InterPro" id="IPR013108">
    <property type="entry name" value="Amidohydro_3"/>
</dbReference>
<name>A0A2S3V2Q6_9HYPH</name>
<protein>
    <submittedName>
        <fullName evidence="4">Cytosine deaminase</fullName>
    </submittedName>
</protein>
<evidence type="ECO:0000313" key="5">
    <source>
        <dbReference type="Proteomes" id="UP000236959"/>
    </source>
</evidence>
<dbReference type="GO" id="GO:0006209">
    <property type="term" value="P:cytosine catabolic process"/>
    <property type="evidence" value="ECO:0007669"/>
    <property type="project" value="TreeGrafter"/>
</dbReference>
<evidence type="ECO:0000313" key="4">
    <source>
        <dbReference type="EMBL" id="POF34267.1"/>
    </source>
</evidence>
<dbReference type="SUPFAM" id="SSF51338">
    <property type="entry name" value="Composite domain of metallo-dependent hydrolases"/>
    <property type="match status" value="1"/>
</dbReference>
<sequence length="450" mass="49270">MGHILKAGLHGSGYLKNATVPACLIAGNDGLKPEDMVAADLEISKGKLVRILPAGTPTGLHGTFDLDGSLVLPTLVDLHTHLDKGHVWQRKSNPDGSFQSALRAVGEDRVANWSAEDLRARIEFALKSAYAHGTSAIRTHLDSLPPQDGISWPLFEEIRGEWAGRIDLQGVCLFGIDRLMEDGRTYLDGIAGRVAAAGGVMGAVTYMVPGLDRHLEAVFRAAMERGLDLDFHVDETLDPSADSLRHIAETAIRVGFEGRIVCGHCCSLSVHGEEEAVKTLDLLARAGIAIVSLPMCNMYLQDRQAGRTPRRRGVTLLHEMRARGIPVAVASDNTRDPFYAYGDLDLVEVYAQATRILHLDHPVADWVSTVTTTPADIMNVSHGRLRPGAPADLILFQARNWNELLSRPAGPREVIREGYSIDSTLPDYRELDHLMQDPLMQDPLMQERQA</sequence>
<evidence type="ECO:0000256" key="2">
    <source>
        <dbReference type="ARBA" id="ARBA00022801"/>
    </source>
</evidence>